<dbReference type="InterPro" id="IPR036388">
    <property type="entry name" value="WH-like_DNA-bd_sf"/>
</dbReference>
<feature type="domain" description="Methylated-DNA-[protein]-cysteine S-methyltransferase DNA binding" evidence="10">
    <location>
        <begin position="90"/>
        <end position="169"/>
    </location>
</feature>
<dbReference type="PANTHER" id="PTHR10815:SF5">
    <property type="entry name" value="METHYLATED-DNA--PROTEIN-CYSTEINE METHYLTRANSFERASE"/>
    <property type="match status" value="1"/>
</dbReference>
<evidence type="ECO:0000256" key="4">
    <source>
        <dbReference type="ARBA" id="ARBA00022603"/>
    </source>
</evidence>
<feature type="domain" description="Methylguanine DNA methyltransferase ribonuclease-like" evidence="11">
    <location>
        <begin position="10"/>
        <end position="85"/>
    </location>
</feature>
<keyword evidence="5 9" id="KW-0808">Transferase</keyword>
<evidence type="ECO:0000256" key="7">
    <source>
        <dbReference type="ARBA" id="ARBA00023204"/>
    </source>
</evidence>
<comment type="subcellular location">
    <subcellularLocation>
        <location evidence="9">Cytoplasm</location>
    </subcellularLocation>
</comment>
<protein>
    <recommendedName>
        <fullName evidence="9">Methylated-DNA--protein-cysteine methyltransferase</fullName>
        <ecNumber evidence="9">2.1.1.63</ecNumber>
    </recommendedName>
    <alternativeName>
        <fullName evidence="9">6-O-methylguanine-DNA methyltransferase</fullName>
        <shortName evidence="9">MGMT</shortName>
    </alternativeName>
    <alternativeName>
        <fullName evidence="9">O-6-methylguanine-DNA-alkyltransferase</fullName>
    </alternativeName>
</protein>
<evidence type="ECO:0000256" key="9">
    <source>
        <dbReference type="HAMAP-Rule" id="MF_00772"/>
    </source>
</evidence>
<dbReference type="Proteomes" id="UP000396835">
    <property type="component" value="Unassembled WGS sequence"/>
</dbReference>
<dbReference type="InterPro" id="IPR023546">
    <property type="entry name" value="MGMT"/>
</dbReference>
<evidence type="ECO:0000259" key="10">
    <source>
        <dbReference type="Pfam" id="PF01035"/>
    </source>
</evidence>
<dbReference type="NCBIfam" id="TIGR00589">
    <property type="entry name" value="ogt"/>
    <property type="match status" value="1"/>
</dbReference>
<dbReference type="InterPro" id="IPR008332">
    <property type="entry name" value="MethylG_MeTrfase_N"/>
</dbReference>
<dbReference type="GO" id="GO:0006307">
    <property type="term" value="P:DNA alkylation repair"/>
    <property type="evidence" value="ECO:0007669"/>
    <property type="project" value="UniProtKB-UniRule"/>
</dbReference>
<accession>A0A3P2A0K6</accession>
<keyword evidence="3 9" id="KW-0963">Cytoplasm</keyword>
<keyword evidence="4 9" id="KW-0489">Methyltransferase</keyword>
<evidence type="ECO:0000256" key="8">
    <source>
        <dbReference type="ARBA" id="ARBA00049348"/>
    </source>
</evidence>
<dbReference type="FunFam" id="1.10.10.10:FF:000214">
    <property type="entry name" value="Methylated-DNA--protein-cysteine methyltransferase"/>
    <property type="match status" value="1"/>
</dbReference>
<comment type="catalytic activity">
    <reaction evidence="8 9">
        <text>a 6-O-methyl-2'-deoxyguanosine in DNA + L-cysteinyl-[protein] = S-methyl-L-cysteinyl-[protein] + a 2'-deoxyguanosine in DNA</text>
        <dbReference type="Rhea" id="RHEA:24000"/>
        <dbReference type="Rhea" id="RHEA-COMP:10131"/>
        <dbReference type="Rhea" id="RHEA-COMP:10132"/>
        <dbReference type="Rhea" id="RHEA-COMP:11367"/>
        <dbReference type="Rhea" id="RHEA-COMP:11368"/>
        <dbReference type="ChEBI" id="CHEBI:29950"/>
        <dbReference type="ChEBI" id="CHEBI:82612"/>
        <dbReference type="ChEBI" id="CHEBI:85445"/>
        <dbReference type="ChEBI" id="CHEBI:85448"/>
        <dbReference type="EC" id="2.1.1.63"/>
    </reaction>
</comment>
<dbReference type="EMBL" id="RQYF01000064">
    <property type="protein sequence ID" value="RRD88931.1"/>
    <property type="molecule type" value="Genomic_DNA"/>
</dbReference>
<dbReference type="Gene3D" id="3.30.160.70">
    <property type="entry name" value="Methylated DNA-protein cysteine methyltransferase domain"/>
    <property type="match status" value="1"/>
</dbReference>
<evidence type="ECO:0000313" key="14">
    <source>
        <dbReference type="Proteomes" id="UP000279562"/>
    </source>
</evidence>
<dbReference type="PANTHER" id="PTHR10815">
    <property type="entry name" value="METHYLATED-DNA--PROTEIN-CYSTEINE METHYLTRANSFERASE"/>
    <property type="match status" value="1"/>
</dbReference>
<comment type="similarity">
    <text evidence="2 9">Belongs to the MGMT family.</text>
</comment>
<evidence type="ECO:0000256" key="6">
    <source>
        <dbReference type="ARBA" id="ARBA00022763"/>
    </source>
</evidence>
<evidence type="ECO:0000256" key="2">
    <source>
        <dbReference type="ARBA" id="ARBA00008711"/>
    </source>
</evidence>
<evidence type="ECO:0000313" key="15">
    <source>
        <dbReference type="Proteomes" id="UP000396835"/>
    </source>
</evidence>
<evidence type="ECO:0000313" key="12">
    <source>
        <dbReference type="EMBL" id="RRD88931.1"/>
    </source>
</evidence>
<dbReference type="OrthoDB" id="9802228at2"/>
<evidence type="ECO:0000256" key="3">
    <source>
        <dbReference type="ARBA" id="ARBA00022490"/>
    </source>
</evidence>
<dbReference type="InterPro" id="IPR036631">
    <property type="entry name" value="MGMT_N_sf"/>
</dbReference>
<keyword evidence="7 9" id="KW-0234">DNA repair</keyword>
<dbReference type="InterPro" id="IPR036217">
    <property type="entry name" value="MethylDNA_cys_MeTrfase_DNAb"/>
</dbReference>
<sequence length="170" mass="19317">MKEKNAVRIQHYHSPCGELMIGSFEEKLCLCDWVAAKHRDRVDKRLKRLLQADYKEEMSEVLQKACRQLDEYFNGKRTAFDIPLLPIGTEFQKRVWLELQKIPYGTTVSYGALAELLGEPKSVRAVANANGANAISIFIPCHRIIGSNHSLTGYAGGLEAKRWLLNRETL</sequence>
<comment type="function">
    <text evidence="9">Involved in the cellular defense against the biological effects of O6-methylguanine (O6-MeG) and O4-methylthymine (O4-MeT) in DNA. Repairs the methylated nucleobase in DNA by stoichiometrically transferring the methyl group to a cysteine residue in the enzyme. This is a suicide reaction: the enzyme is irreversibly inactivated.</text>
</comment>
<comment type="miscellaneous">
    <text evidence="9">This enzyme catalyzes only one turnover and therefore is not strictly catalytic. According to one definition, an enzyme is a biocatalyst that acts repeatedly and over many reaction cycles.</text>
</comment>
<evidence type="ECO:0000313" key="13">
    <source>
        <dbReference type="EMBL" id="VFB14231.1"/>
    </source>
</evidence>
<dbReference type="PROSITE" id="PS00374">
    <property type="entry name" value="MGMT"/>
    <property type="match status" value="1"/>
</dbReference>
<keyword evidence="14" id="KW-1185">Reference proteome</keyword>
<dbReference type="Pfam" id="PF01035">
    <property type="entry name" value="DNA_binding_1"/>
    <property type="match status" value="1"/>
</dbReference>
<organism evidence="12 14">
    <name type="scientific">Prevotella heparinolytica</name>
    <dbReference type="NCBI Taxonomy" id="28113"/>
    <lineage>
        <taxon>Bacteria</taxon>
        <taxon>Pseudomonadati</taxon>
        <taxon>Bacteroidota</taxon>
        <taxon>Bacteroidia</taxon>
        <taxon>Bacteroidales</taxon>
        <taxon>Bacteroidaceae</taxon>
        <taxon>Bacteroides</taxon>
    </lineage>
</organism>
<name>A0A3P2A0K6_9BACE</name>
<proteinExistence type="inferred from homology"/>
<evidence type="ECO:0000256" key="1">
    <source>
        <dbReference type="ARBA" id="ARBA00001286"/>
    </source>
</evidence>
<dbReference type="SUPFAM" id="SSF53155">
    <property type="entry name" value="Methylated DNA-protein cysteine methyltransferase domain"/>
    <property type="match status" value="1"/>
</dbReference>
<dbReference type="RefSeq" id="WP_125239745.1">
    <property type="nucleotide sequence ID" value="NZ_CAACYH010000004.1"/>
</dbReference>
<dbReference type="EC" id="2.1.1.63" evidence="9"/>
<feature type="active site" description="Nucleophile; methyl group acceptor" evidence="9">
    <location>
        <position position="141"/>
    </location>
</feature>
<keyword evidence="6 9" id="KW-0227">DNA damage</keyword>
<dbReference type="EMBL" id="CAACYH010000004">
    <property type="protein sequence ID" value="VFB14231.1"/>
    <property type="molecule type" value="Genomic_DNA"/>
</dbReference>
<gene>
    <name evidence="13" type="primary">ogt_2</name>
    <name evidence="12" type="ORF">EII33_11000</name>
    <name evidence="13" type="ORF">NCTC7812_01772</name>
</gene>
<dbReference type="CDD" id="cd06445">
    <property type="entry name" value="ATase"/>
    <property type="match status" value="1"/>
</dbReference>
<evidence type="ECO:0000259" key="11">
    <source>
        <dbReference type="Pfam" id="PF02870"/>
    </source>
</evidence>
<dbReference type="Proteomes" id="UP000279562">
    <property type="component" value="Unassembled WGS sequence"/>
</dbReference>
<reference evidence="12 14" key="1">
    <citation type="submission" date="2018-11" db="EMBL/GenBank/DDBJ databases">
        <title>Genomes From Bacteria Associated with the Canine Oral Cavity: a Test Case for Automated Genome-Based Taxonomic Assignment.</title>
        <authorList>
            <person name="Coil D.A."/>
            <person name="Jospin G."/>
            <person name="Darling A.E."/>
            <person name="Wallis C."/>
            <person name="Davis I.J."/>
            <person name="Harris S."/>
            <person name="Eisen J.A."/>
            <person name="Holcombe L.J."/>
            <person name="O'Flynn C."/>
        </authorList>
    </citation>
    <scope>NUCLEOTIDE SEQUENCE [LARGE SCALE GENOMIC DNA]</scope>
    <source>
        <strain evidence="12 14">OH1047_COT-310</strain>
    </source>
</reference>
<dbReference type="SUPFAM" id="SSF46767">
    <property type="entry name" value="Methylated DNA-protein cysteine methyltransferase, C-terminal domain"/>
    <property type="match status" value="1"/>
</dbReference>
<dbReference type="Pfam" id="PF02870">
    <property type="entry name" value="Methyltransf_1N"/>
    <property type="match status" value="1"/>
</dbReference>
<dbReference type="InterPro" id="IPR001497">
    <property type="entry name" value="MethylDNA_cys_MeTrfase_AS"/>
</dbReference>
<dbReference type="AlphaFoldDB" id="A0A3P2A0K6"/>
<reference evidence="13 15" key="2">
    <citation type="submission" date="2019-02" db="EMBL/GenBank/DDBJ databases">
        <authorList>
            <consortium name="Pathogen Informatics"/>
        </authorList>
    </citation>
    <scope>NUCLEOTIDE SEQUENCE [LARGE SCALE GENOMIC DNA]</scope>
    <source>
        <strain evidence="13 15">3012STDY7078512</strain>
    </source>
</reference>
<dbReference type="GO" id="GO:0003908">
    <property type="term" value="F:methylated-DNA-[protein]-cysteine S-methyltransferase activity"/>
    <property type="evidence" value="ECO:0007669"/>
    <property type="project" value="UniProtKB-UniRule"/>
</dbReference>
<comment type="catalytic activity">
    <reaction evidence="1 9">
        <text>a 4-O-methyl-thymidine in DNA + L-cysteinyl-[protein] = a thymidine in DNA + S-methyl-L-cysteinyl-[protein]</text>
        <dbReference type="Rhea" id="RHEA:53428"/>
        <dbReference type="Rhea" id="RHEA-COMP:10131"/>
        <dbReference type="Rhea" id="RHEA-COMP:10132"/>
        <dbReference type="Rhea" id="RHEA-COMP:13555"/>
        <dbReference type="Rhea" id="RHEA-COMP:13556"/>
        <dbReference type="ChEBI" id="CHEBI:29950"/>
        <dbReference type="ChEBI" id="CHEBI:82612"/>
        <dbReference type="ChEBI" id="CHEBI:137386"/>
        <dbReference type="ChEBI" id="CHEBI:137387"/>
        <dbReference type="EC" id="2.1.1.63"/>
    </reaction>
</comment>
<dbReference type="HAMAP" id="MF_00772">
    <property type="entry name" value="OGT"/>
    <property type="match status" value="1"/>
</dbReference>
<dbReference type="GO" id="GO:0005737">
    <property type="term" value="C:cytoplasm"/>
    <property type="evidence" value="ECO:0007669"/>
    <property type="project" value="UniProtKB-SubCell"/>
</dbReference>
<dbReference type="InterPro" id="IPR014048">
    <property type="entry name" value="MethylDNA_cys_MeTrfase_DNA-bd"/>
</dbReference>
<dbReference type="Gene3D" id="1.10.10.10">
    <property type="entry name" value="Winged helix-like DNA-binding domain superfamily/Winged helix DNA-binding domain"/>
    <property type="match status" value="1"/>
</dbReference>
<evidence type="ECO:0000256" key="5">
    <source>
        <dbReference type="ARBA" id="ARBA00022679"/>
    </source>
</evidence>
<dbReference type="GO" id="GO:0032259">
    <property type="term" value="P:methylation"/>
    <property type="evidence" value="ECO:0007669"/>
    <property type="project" value="UniProtKB-KW"/>
</dbReference>